<dbReference type="SUPFAM" id="SSF50022">
    <property type="entry name" value="ISP domain"/>
    <property type="match status" value="1"/>
</dbReference>
<dbReference type="RefSeq" id="WP_045249416.1">
    <property type="nucleotide sequence ID" value="NZ_FNGQ01000005.1"/>
</dbReference>
<dbReference type="PROSITE" id="PS51296">
    <property type="entry name" value="RIESKE"/>
    <property type="match status" value="1"/>
</dbReference>
<evidence type="ECO:0000256" key="1">
    <source>
        <dbReference type="ARBA" id="ARBA00022714"/>
    </source>
</evidence>
<comment type="similarity">
    <text evidence="6">Belongs to the bacterial ring-hydroxylating dioxygenase ferredoxin component family.</text>
</comment>
<gene>
    <name evidence="8" type="ORF">RL72_00675</name>
</gene>
<keyword evidence="4" id="KW-0411">Iron-sulfur</keyword>
<name>A0A0F0L694_9MICO</name>
<evidence type="ECO:0000313" key="8">
    <source>
        <dbReference type="EMBL" id="KJL27071.1"/>
    </source>
</evidence>
<dbReference type="GO" id="GO:0004497">
    <property type="term" value="F:monooxygenase activity"/>
    <property type="evidence" value="ECO:0007669"/>
    <property type="project" value="UniProtKB-ARBA"/>
</dbReference>
<dbReference type="InterPro" id="IPR036922">
    <property type="entry name" value="Rieske_2Fe-2S_sf"/>
</dbReference>
<dbReference type="OrthoDB" id="9795104at2"/>
<accession>A0A0F0L694</accession>
<comment type="cofactor">
    <cofactor evidence="5">
        <name>[2Fe-2S] cluster</name>
        <dbReference type="ChEBI" id="CHEBI:190135"/>
    </cofactor>
</comment>
<dbReference type="GO" id="GO:0016705">
    <property type="term" value="F:oxidoreductase activity, acting on paired donors, with incorporation or reduction of molecular oxygen"/>
    <property type="evidence" value="ECO:0007669"/>
    <property type="project" value="UniProtKB-ARBA"/>
</dbReference>
<dbReference type="AlphaFoldDB" id="A0A0F0L694"/>
<protein>
    <submittedName>
        <fullName evidence="8">Rieske [2Fe-2S] domain protein</fullName>
    </submittedName>
</protein>
<evidence type="ECO:0000256" key="2">
    <source>
        <dbReference type="ARBA" id="ARBA00022723"/>
    </source>
</evidence>
<dbReference type="EMBL" id="JYIT01000058">
    <property type="protein sequence ID" value="KJL27071.1"/>
    <property type="molecule type" value="Genomic_DNA"/>
</dbReference>
<dbReference type="InterPro" id="IPR017941">
    <property type="entry name" value="Rieske_2Fe-2S"/>
</dbReference>
<dbReference type="Pfam" id="PF00355">
    <property type="entry name" value="Rieske"/>
    <property type="match status" value="1"/>
</dbReference>
<comment type="caution">
    <text evidence="8">The sequence shown here is derived from an EMBL/GenBank/DDBJ whole genome shotgun (WGS) entry which is preliminary data.</text>
</comment>
<keyword evidence="9" id="KW-1185">Reference proteome</keyword>
<dbReference type="GO" id="GO:0051537">
    <property type="term" value="F:2 iron, 2 sulfur cluster binding"/>
    <property type="evidence" value="ECO:0007669"/>
    <property type="project" value="UniProtKB-KW"/>
</dbReference>
<organism evidence="8 9">
    <name type="scientific">Microbacterium azadirachtae</name>
    <dbReference type="NCBI Taxonomy" id="582680"/>
    <lineage>
        <taxon>Bacteria</taxon>
        <taxon>Bacillati</taxon>
        <taxon>Actinomycetota</taxon>
        <taxon>Actinomycetes</taxon>
        <taxon>Micrococcales</taxon>
        <taxon>Microbacteriaceae</taxon>
        <taxon>Microbacterium</taxon>
    </lineage>
</organism>
<keyword evidence="3" id="KW-0408">Iron</keyword>
<evidence type="ECO:0000259" key="7">
    <source>
        <dbReference type="PROSITE" id="PS51296"/>
    </source>
</evidence>
<evidence type="ECO:0000256" key="6">
    <source>
        <dbReference type="ARBA" id="ARBA00038001"/>
    </source>
</evidence>
<keyword evidence="2" id="KW-0479">Metal-binding</keyword>
<proteinExistence type="inferred from homology"/>
<reference evidence="8 9" key="1">
    <citation type="submission" date="2015-02" db="EMBL/GenBank/DDBJ databases">
        <title>Draft genome sequences of ten Microbacterium spp. with emphasis on heavy metal contaminated environments.</title>
        <authorList>
            <person name="Corretto E."/>
        </authorList>
    </citation>
    <scope>NUCLEOTIDE SEQUENCE [LARGE SCALE GENOMIC DNA]</scope>
    <source>
        <strain evidence="8 9">DSM 23848</strain>
    </source>
</reference>
<evidence type="ECO:0000256" key="3">
    <source>
        <dbReference type="ARBA" id="ARBA00023004"/>
    </source>
</evidence>
<evidence type="ECO:0000313" key="9">
    <source>
        <dbReference type="Proteomes" id="UP000033448"/>
    </source>
</evidence>
<evidence type="ECO:0000256" key="4">
    <source>
        <dbReference type="ARBA" id="ARBA00023014"/>
    </source>
</evidence>
<dbReference type="Proteomes" id="UP000033448">
    <property type="component" value="Unassembled WGS sequence"/>
</dbReference>
<dbReference type="PATRIC" id="fig|582680.7.peg.698"/>
<dbReference type="GO" id="GO:0046872">
    <property type="term" value="F:metal ion binding"/>
    <property type="evidence" value="ECO:0007669"/>
    <property type="project" value="UniProtKB-KW"/>
</dbReference>
<feature type="domain" description="Rieske" evidence="7">
    <location>
        <begin position="10"/>
        <end position="127"/>
    </location>
</feature>
<dbReference type="CDD" id="cd03467">
    <property type="entry name" value="Rieske"/>
    <property type="match status" value="1"/>
</dbReference>
<dbReference type="PANTHER" id="PTHR21496:SF0">
    <property type="entry name" value="RIESKE DOMAIN-CONTAINING PROTEIN"/>
    <property type="match status" value="1"/>
</dbReference>
<dbReference type="PANTHER" id="PTHR21496">
    <property type="entry name" value="FERREDOXIN-RELATED"/>
    <property type="match status" value="1"/>
</dbReference>
<keyword evidence="1" id="KW-0001">2Fe-2S</keyword>
<sequence length="129" mass="14200">MSAQVVRRDVVVASLADLQERERIVVDVEGTELGLYFYAGEVRAWYNVCPHQGGPVCQGKTMPRTVQLVRGEGGLKSGGPGFHPTDRNIVCPWHGFEFDILTGKHPADHRVGLRPIPVRIDADDVIVTV</sequence>
<evidence type="ECO:0000256" key="5">
    <source>
        <dbReference type="ARBA" id="ARBA00034078"/>
    </source>
</evidence>
<dbReference type="Gene3D" id="2.102.10.10">
    <property type="entry name" value="Rieske [2Fe-2S] iron-sulphur domain"/>
    <property type="match status" value="1"/>
</dbReference>